<reference evidence="2 3" key="1">
    <citation type="submission" date="2018-06" db="EMBL/GenBank/DDBJ databases">
        <title>Genomic Encyclopedia of Archaeal and Bacterial Type Strains, Phase II (KMG-II): from individual species to whole genera.</title>
        <authorList>
            <person name="Goeker M."/>
        </authorList>
    </citation>
    <scope>NUCLEOTIDE SEQUENCE [LARGE SCALE GENOMIC DNA]</scope>
    <source>
        <strain evidence="2 3">T4</strain>
    </source>
</reference>
<name>A0A326RPN5_9BACT</name>
<organism evidence="2 3">
    <name type="scientific">Algoriphagus aquaeductus</name>
    <dbReference type="NCBI Taxonomy" id="475299"/>
    <lineage>
        <taxon>Bacteria</taxon>
        <taxon>Pseudomonadati</taxon>
        <taxon>Bacteroidota</taxon>
        <taxon>Cytophagia</taxon>
        <taxon>Cytophagales</taxon>
        <taxon>Cyclobacteriaceae</taxon>
        <taxon>Algoriphagus</taxon>
    </lineage>
</organism>
<dbReference type="EMBL" id="QKTX01000014">
    <property type="protein sequence ID" value="PZV79655.1"/>
    <property type="molecule type" value="Genomic_DNA"/>
</dbReference>
<gene>
    <name evidence="2" type="ORF">CLV31_11488</name>
</gene>
<evidence type="ECO:0000313" key="3">
    <source>
        <dbReference type="Proteomes" id="UP000248917"/>
    </source>
</evidence>
<proteinExistence type="predicted"/>
<protein>
    <submittedName>
        <fullName evidence="2">Uncharacterized protein</fullName>
    </submittedName>
</protein>
<evidence type="ECO:0000256" key="1">
    <source>
        <dbReference type="SAM" id="Phobius"/>
    </source>
</evidence>
<keyword evidence="1" id="KW-0812">Transmembrane</keyword>
<evidence type="ECO:0000313" key="2">
    <source>
        <dbReference type="EMBL" id="PZV79655.1"/>
    </source>
</evidence>
<dbReference type="Proteomes" id="UP000248917">
    <property type="component" value="Unassembled WGS sequence"/>
</dbReference>
<sequence>MAQVFFSPCLPFFLAKHTSNPTNPSCELVFHPDQESVFTYLLNLLKNLFTYFYLFLIFIILLDHQNIFFHLKPIRHDYDYDQSFQN</sequence>
<comment type="caution">
    <text evidence="2">The sequence shown here is derived from an EMBL/GenBank/DDBJ whole genome shotgun (WGS) entry which is preliminary data.</text>
</comment>
<keyword evidence="3" id="KW-1185">Reference proteome</keyword>
<feature type="transmembrane region" description="Helical" evidence="1">
    <location>
        <begin position="40"/>
        <end position="62"/>
    </location>
</feature>
<dbReference type="AlphaFoldDB" id="A0A326RPN5"/>
<keyword evidence="1" id="KW-0472">Membrane</keyword>
<accession>A0A326RPN5</accession>
<keyword evidence="1" id="KW-1133">Transmembrane helix</keyword>